<dbReference type="InterPro" id="IPR000073">
    <property type="entry name" value="AB_hydrolase_1"/>
</dbReference>
<dbReference type="GO" id="GO:0003824">
    <property type="term" value="F:catalytic activity"/>
    <property type="evidence" value="ECO:0007669"/>
    <property type="project" value="UniProtKB-ARBA"/>
</dbReference>
<dbReference type="AlphaFoldDB" id="A0A652YPY1"/>
<evidence type="ECO:0000313" key="2">
    <source>
        <dbReference type="EMBL" id="TYQ03868.1"/>
    </source>
</evidence>
<dbReference type="PANTHER" id="PTHR46438:SF11">
    <property type="entry name" value="LIPASE-RELATED"/>
    <property type="match status" value="1"/>
</dbReference>
<reference evidence="2" key="1">
    <citation type="submission" date="2019-07" db="EMBL/GenBank/DDBJ databases">
        <title>Genomic Encyclopedia of Type Strains, Phase IV (KMG-IV): sequencing the most valuable type-strain genomes for metagenomic binning, comparative biology and taxonomic classification.</title>
        <authorList>
            <person name="Goeker M."/>
        </authorList>
    </citation>
    <scope>NUCLEOTIDE SEQUENCE</scope>
    <source>
        <strain evidence="2">DSM 44596</strain>
    </source>
</reference>
<dbReference type="PANTHER" id="PTHR46438">
    <property type="entry name" value="ALPHA/BETA-HYDROLASES SUPERFAMILY PROTEIN"/>
    <property type="match status" value="1"/>
</dbReference>
<protein>
    <submittedName>
        <fullName evidence="2">Pimeloyl-ACP methyl ester carboxylesterase</fullName>
    </submittedName>
</protein>
<organism evidence="2">
    <name type="scientific">Nocardia globerula</name>
    <dbReference type="NCBI Taxonomy" id="1818"/>
    <lineage>
        <taxon>Bacteria</taxon>
        <taxon>Bacillati</taxon>
        <taxon>Actinomycetota</taxon>
        <taxon>Actinomycetes</taxon>
        <taxon>Mycobacteriales</taxon>
        <taxon>Nocardiaceae</taxon>
        <taxon>Nocardia</taxon>
    </lineage>
</organism>
<dbReference type="Pfam" id="PF12697">
    <property type="entry name" value="Abhydrolase_6"/>
    <property type="match status" value="1"/>
</dbReference>
<dbReference type="PRINTS" id="PR00111">
    <property type="entry name" value="ABHYDROLASE"/>
</dbReference>
<dbReference type="EMBL" id="VNIQ01000004">
    <property type="protein sequence ID" value="TYQ03868.1"/>
    <property type="molecule type" value="Genomic_DNA"/>
</dbReference>
<evidence type="ECO:0000259" key="1">
    <source>
        <dbReference type="Pfam" id="PF12697"/>
    </source>
</evidence>
<dbReference type="SUPFAM" id="SSF53474">
    <property type="entry name" value="alpha/beta-Hydrolases"/>
    <property type="match status" value="1"/>
</dbReference>
<proteinExistence type="predicted"/>
<dbReference type="InterPro" id="IPR029058">
    <property type="entry name" value="AB_hydrolase_fold"/>
</dbReference>
<gene>
    <name evidence="2" type="ORF">FNL38_104237</name>
</gene>
<dbReference type="Gene3D" id="3.40.50.1820">
    <property type="entry name" value="alpha/beta hydrolase"/>
    <property type="match status" value="1"/>
</dbReference>
<comment type="caution">
    <text evidence="2">The sequence shown here is derived from an EMBL/GenBank/DDBJ whole genome shotgun (WGS) entry which is preliminary data.</text>
</comment>
<name>A0A652YPY1_NOCGL</name>
<accession>A0A652YPY1</accession>
<feature type="domain" description="AB hydrolase-1" evidence="1">
    <location>
        <begin position="14"/>
        <end position="249"/>
    </location>
</feature>
<sequence length="262" mass="28144">MTLAHDISGSGPTLVLVHGIVHRRQAWDSLLDQLMPYRRVVTVDLPGHGDSALPELGTDVMGQLIDDVSAFITEVTPPGERAHVAGNSLGGWISLCLAARGDVASATALSPAGFFVNHLDQVRAIGTFQALRSTAKLFGDGLPRALQYKLIRYPALAAFFAHPSHVDYSAALADCRSLISNELVDLGMELDFVLPPIVNPAVPVTVAWGRRDLILPVYQAQRVKKPFPQAKLIVLPGVGHVPMTDSPELISSILLAGSELRR</sequence>